<keyword evidence="5" id="KW-1185">Reference proteome</keyword>
<evidence type="ECO:0000256" key="2">
    <source>
        <dbReference type="ARBA" id="ARBA00023235"/>
    </source>
</evidence>
<dbReference type="AlphaFoldDB" id="A0A4R1RB82"/>
<dbReference type="GO" id="GO:0016853">
    <property type="term" value="F:isomerase activity"/>
    <property type="evidence" value="ECO:0007669"/>
    <property type="project" value="UniProtKB-KW"/>
</dbReference>
<accession>A0A4R1RB82</accession>
<dbReference type="RefSeq" id="WP_132015497.1">
    <property type="nucleotide sequence ID" value="NZ_SLUN01000022.1"/>
</dbReference>
<dbReference type="OrthoDB" id="9799841at2"/>
<feature type="domain" description="4-oxalocrotonate tautomerase-like" evidence="3">
    <location>
        <begin position="66"/>
        <end position="123"/>
    </location>
</feature>
<comment type="similarity">
    <text evidence="1">Belongs to the 4-oxalocrotonate tautomerase family.</text>
</comment>
<evidence type="ECO:0000256" key="1">
    <source>
        <dbReference type="ARBA" id="ARBA00006723"/>
    </source>
</evidence>
<dbReference type="SUPFAM" id="SSF55331">
    <property type="entry name" value="Tautomerase/MIF"/>
    <property type="match status" value="1"/>
</dbReference>
<reference evidence="4 5" key="1">
    <citation type="submission" date="2019-03" db="EMBL/GenBank/DDBJ databases">
        <title>Genomic Encyclopedia of Type Strains, Phase IV (KMG-IV): sequencing the most valuable type-strain genomes for metagenomic binning, comparative biology and taxonomic classification.</title>
        <authorList>
            <person name="Goeker M."/>
        </authorList>
    </citation>
    <scope>NUCLEOTIDE SEQUENCE [LARGE SCALE GENOMIC DNA]</scope>
    <source>
        <strain evidence="4 5">LX-B</strain>
    </source>
</reference>
<comment type="caution">
    <text evidence="4">The sequence shown here is derived from an EMBL/GenBank/DDBJ whole genome shotgun (WGS) entry which is preliminary data.</text>
</comment>
<evidence type="ECO:0000313" key="5">
    <source>
        <dbReference type="Proteomes" id="UP000295008"/>
    </source>
</evidence>
<dbReference type="PANTHER" id="PTHR35530">
    <property type="entry name" value="TAUTOMERASE-RELATED"/>
    <property type="match status" value="1"/>
</dbReference>
<dbReference type="Gene3D" id="3.30.429.10">
    <property type="entry name" value="Macrophage Migration Inhibitory Factor"/>
    <property type="match status" value="2"/>
</dbReference>
<dbReference type="Pfam" id="PF01361">
    <property type="entry name" value="Tautomerase"/>
    <property type="match status" value="2"/>
</dbReference>
<evidence type="ECO:0000313" key="4">
    <source>
        <dbReference type="EMBL" id="TCL63034.1"/>
    </source>
</evidence>
<dbReference type="EMBL" id="SLUN01000022">
    <property type="protein sequence ID" value="TCL63034.1"/>
    <property type="molecule type" value="Genomic_DNA"/>
</dbReference>
<keyword evidence="2" id="KW-0413">Isomerase</keyword>
<name>A0A4R1RB82_HYDET</name>
<evidence type="ECO:0000259" key="3">
    <source>
        <dbReference type="Pfam" id="PF01361"/>
    </source>
</evidence>
<organism evidence="4 5">
    <name type="scientific">Hydrogenispora ethanolica</name>
    <dbReference type="NCBI Taxonomy" id="1082276"/>
    <lineage>
        <taxon>Bacteria</taxon>
        <taxon>Bacillati</taxon>
        <taxon>Bacillota</taxon>
        <taxon>Hydrogenispora</taxon>
    </lineage>
</organism>
<sequence length="130" mass="14448">MPFVQLKLAKGQVTDLQRTEIAAGLTELIGTVMGREKRLTTIIIEEIPTEQWLIGGSAAKAGAVSFVNIKISKGTSNPEEMARMMRATKELMVRVLGNQEEANYFIIDELNPDAWGLDGISMTERRSRPR</sequence>
<dbReference type="InterPro" id="IPR014347">
    <property type="entry name" value="Tautomerase/MIF_sf"/>
</dbReference>
<dbReference type="InterPro" id="IPR004370">
    <property type="entry name" value="4-OT-like_dom"/>
</dbReference>
<proteinExistence type="inferred from homology"/>
<protein>
    <submittedName>
        <fullName evidence="4">4-oxalocrotonate tautomerase</fullName>
    </submittedName>
</protein>
<dbReference type="PANTHER" id="PTHR35530:SF1">
    <property type="entry name" value="2-HYDROXYMUCONATE TAUTOMERASE"/>
    <property type="match status" value="1"/>
</dbReference>
<dbReference type="Proteomes" id="UP000295008">
    <property type="component" value="Unassembled WGS sequence"/>
</dbReference>
<gene>
    <name evidence="4" type="ORF">EDC14_102290</name>
</gene>
<feature type="domain" description="4-oxalocrotonate tautomerase-like" evidence="3">
    <location>
        <begin position="2"/>
        <end position="57"/>
    </location>
</feature>